<evidence type="ECO:0000256" key="1">
    <source>
        <dbReference type="ARBA" id="ARBA00004370"/>
    </source>
</evidence>
<proteinExistence type="predicted"/>
<dbReference type="Pfam" id="PF04505">
    <property type="entry name" value="CD225"/>
    <property type="match status" value="1"/>
</dbReference>
<evidence type="ECO:0000256" key="4">
    <source>
        <dbReference type="ARBA" id="ARBA00023136"/>
    </source>
</evidence>
<dbReference type="Proteomes" id="UP000184462">
    <property type="component" value="Unassembled WGS sequence"/>
</dbReference>
<name>A0A1M4TEA9_9FLAO</name>
<feature type="transmembrane region" description="Helical" evidence="5">
    <location>
        <begin position="12"/>
        <end position="37"/>
    </location>
</feature>
<evidence type="ECO:0000256" key="3">
    <source>
        <dbReference type="ARBA" id="ARBA00022989"/>
    </source>
</evidence>
<keyword evidence="3 5" id="KW-1133">Transmembrane helix</keyword>
<dbReference type="InterPro" id="IPR051423">
    <property type="entry name" value="CD225/Dispanin"/>
</dbReference>
<dbReference type="PANTHER" id="PTHR14948">
    <property type="entry name" value="NG5"/>
    <property type="match status" value="1"/>
</dbReference>
<dbReference type="PANTHER" id="PTHR14948:SF25">
    <property type="entry name" value="DUF4190 DOMAIN-CONTAINING PROTEIN"/>
    <property type="match status" value="1"/>
</dbReference>
<gene>
    <name evidence="6" type="ORF">SAMN05444278_101612</name>
</gene>
<dbReference type="STRING" id="1155689.SAMN05444278_101612"/>
<evidence type="ECO:0000313" key="7">
    <source>
        <dbReference type="Proteomes" id="UP000184462"/>
    </source>
</evidence>
<keyword evidence="7" id="KW-1185">Reference proteome</keyword>
<feature type="transmembrane region" description="Helical" evidence="5">
    <location>
        <begin position="62"/>
        <end position="86"/>
    </location>
</feature>
<evidence type="ECO:0000256" key="5">
    <source>
        <dbReference type="SAM" id="Phobius"/>
    </source>
</evidence>
<reference evidence="6 7" key="1">
    <citation type="submission" date="2016-11" db="EMBL/GenBank/DDBJ databases">
        <authorList>
            <person name="Jaros S."/>
            <person name="Januszkiewicz K."/>
            <person name="Wedrychowicz H."/>
        </authorList>
    </citation>
    <scope>NUCLEOTIDE SEQUENCE [LARGE SCALE GENOMIC DNA]</scope>
    <source>
        <strain evidence="6 7">DSM 25661</strain>
    </source>
</reference>
<accession>A0A1M4TEA9</accession>
<dbReference type="GO" id="GO:0016020">
    <property type="term" value="C:membrane"/>
    <property type="evidence" value="ECO:0007669"/>
    <property type="project" value="UniProtKB-SubCell"/>
</dbReference>
<dbReference type="InterPro" id="IPR007593">
    <property type="entry name" value="CD225/Dispanin_fam"/>
</dbReference>
<dbReference type="EMBL" id="FQTW01000001">
    <property type="protein sequence ID" value="SHE42715.1"/>
    <property type="molecule type" value="Genomic_DNA"/>
</dbReference>
<dbReference type="OrthoDB" id="9815705at2"/>
<organism evidence="6 7">
    <name type="scientific">Psychroflexus salarius</name>
    <dbReference type="NCBI Taxonomy" id="1155689"/>
    <lineage>
        <taxon>Bacteria</taxon>
        <taxon>Pseudomonadati</taxon>
        <taxon>Bacteroidota</taxon>
        <taxon>Flavobacteriia</taxon>
        <taxon>Flavobacteriales</taxon>
        <taxon>Flavobacteriaceae</taxon>
        <taxon>Psychroflexus</taxon>
    </lineage>
</organism>
<comment type="subcellular location">
    <subcellularLocation>
        <location evidence="1">Membrane</location>
    </subcellularLocation>
</comment>
<dbReference type="AlphaFoldDB" id="A0A1M4TEA9"/>
<protein>
    <submittedName>
        <fullName evidence="6">Phospholipase_D-nuclease N-terminal</fullName>
    </submittedName>
</protein>
<evidence type="ECO:0000256" key="2">
    <source>
        <dbReference type="ARBA" id="ARBA00022692"/>
    </source>
</evidence>
<keyword evidence="4 5" id="KW-0472">Membrane</keyword>
<evidence type="ECO:0000313" key="6">
    <source>
        <dbReference type="EMBL" id="SHE42715.1"/>
    </source>
</evidence>
<sequence length="108" mass="11825">METTQPKRPSNHLVMAIITTILCCAPGLPAGIASIVFSTQVNKKYNEGDYEGAERASKNAKIAWIIALVLGLIGAISYIVFVFVIASDEGFREALEQELQRQQSLQNN</sequence>
<keyword evidence="2 5" id="KW-0812">Transmembrane</keyword>